<reference evidence="2" key="3">
    <citation type="submission" date="2025-08" db="UniProtKB">
        <authorList>
            <consortium name="Ensembl"/>
        </authorList>
    </citation>
    <scope>IDENTIFICATION</scope>
</reference>
<dbReference type="AlphaFoldDB" id="W5L2M1"/>
<dbReference type="GO" id="GO:0030054">
    <property type="term" value="C:cell junction"/>
    <property type="evidence" value="ECO:0007669"/>
    <property type="project" value="TreeGrafter"/>
</dbReference>
<name>W5L2M1_ASTMX</name>
<dbReference type="HOGENOM" id="CLU_058054_0_0_1"/>
<feature type="region of interest" description="Disordered" evidence="1">
    <location>
        <begin position="308"/>
        <end position="329"/>
    </location>
</feature>
<dbReference type="Pfam" id="PF15551">
    <property type="entry name" value="DUF4656"/>
    <property type="match status" value="1"/>
</dbReference>
<dbReference type="FunCoup" id="W5L2M1">
    <property type="interactions" value="94"/>
</dbReference>
<reference evidence="2" key="4">
    <citation type="submission" date="2025-09" db="UniProtKB">
        <authorList>
            <consortium name="Ensembl"/>
        </authorList>
    </citation>
    <scope>IDENTIFICATION</scope>
</reference>
<reference evidence="3" key="1">
    <citation type="submission" date="2013-03" db="EMBL/GenBank/DDBJ databases">
        <authorList>
            <person name="Jeffery W."/>
            <person name="Warren W."/>
            <person name="Wilson R.K."/>
        </authorList>
    </citation>
    <scope>NUCLEOTIDE SEQUENCE</scope>
    <source>
        <strain evidence="3">female</strain>
    </source>
</reference>
<organism evidence="2 3">
    <name type="scientific">Astyanax mexicanus</name>
    <name type="common">Blind cave fish</name>
    <name type="synonym">Astyanax fasciatus mexicanus</name>
    <dbReference type="NCBI Taxonomy" id="7994"/>
    <lineage>
        <taxon>Eukaryota</taxon>
        <taxon>Metazoa</taxon>
        <taxon>Chordata</taxon>
        <taxon>Craniata</taxon>
        <taxon>Vertebrata</taxon>
        <taxon>Euteleostomi</taxon>
        <taxon>Actinopterygii</taxon>
        <taxon>Neopterygii</taxon>
        <taxon>Teleostei</taxon>
        <taxon>Ostariophysi</taxon>
        <taxon>Characiformes</taxon>
        <taxon>Characoidei</taxon>
        <taxon>Acestrorhamphidae</taxon>
        <taxon>Acestrorhamphinae</taxon>
        <taxon>Astyanax</taxon>
    </lineage>
</organism>
<dbReference type="GO" id="GO:0003334">
    <property type="term" value="P:keratinocyte development"/>
    <property type="evidence" value="ECO:0007669"/>
    <property type="project" value="InterPro"/>
</dbReference>
<reference evidence="3" key="2">
    <citation type="journal article" date="2014" name="Nat. Commun.">
        <title>The cavefish genome reveals candidate genes for eye loss.</title>
        <authorList>
            <person name="McGaugh S.E."/>
            <person name="Gross J.B."/>
            <person name="Aken B."/>
            <person name="Blin M."/>
            <person name="Borowsky R."/>
            <person name="Chalopin D."/>
            <person name="Hinaux H."/>
            <person name="Jeffery W.R."/>
            <person name="Keene A."/>
            <person name="Ma L."/>
            <person name="Minx P."/>
            <person name="Murphy D."/>
            <person name="O'Quin K.E."/>
            <person name="Retaux S."/>
            <person name="Rohner N."/>
            <person name="Searle S.M."/>
            <person name="Stahl B.A."/>
            <person name="Tabin C."/>
            <person name="Volff J.N."/>
            <person name="Yoshizawa M."/>
            <person name="Warren W.C."/>
        </authorList>
    </citation>
    <scope>NUCLEOTIDE SEQUENCE [LARGE SCALE GENOMIC DNA]</scope>
    <source>
        <strain evidence="3">female</strain>
    </source>
</reference>
<dbReference type="PANTHER" id="PTHR35085">
    <property type="entry name" value="KERATINOCYTE DIFFERENTIATION FACTOR 1"/>
    <property type="match status" value="1"/>
</dbReference>
<accession>W5L2M1</accession>
<dbReference type="GeneTree" id="ENSGT00390000016565"/>
<dbReference type="Ensembl" id="ENSAMXT00000014083.2">
    <property type="protein sequence ID" value="ENSAMXP00000014083.2"/>
    <property type="gene ID" value="ENSAMXG00000013690.2"/>
</dbReference>
<dbReference type="Bgee" id="ENSAMXG00000013690">
    <property type="expression patterns" value="Expressed in mesonephros and 13 other cell types or tissues"/>
</dbReference>
<dbReference type="InterPro" id="IPR028003">
    <property type="entry name" value="KDF1"/>
</dbReference>
<sequence>MSGTGRGSERWENLSMRSSSINSRPYQERCVDPVDPEIHLPVAFKKTYHKDANGNATMPEAAVFLSEKAEPASGASTCSPCASMSSCRTFMCSVLTCGLYRVCRQMPCLLPAENSGDIAEPVTATPDKNGFYSDLRIGGIKVDTSVIEEGQEQVSFSPSKSDLDSPTYPSGSMDFSTLLDEGLDEDVDSLITRKLLEVFSEFEINELAKCTSDSMFLKRSQEISQLISDIVQEHNIKEQEAECRLVREIIRISTRKSKKKLPFRPQEPQRDSGNDTWRSSRKSNKKSSFNSVSDGSLKISVERSDDIEARKLRNNSNQSGSSGGGWPLACPSPRTLRALERGLAQTVAPSSFEAATADLWRAVGERMEGFS</sequence>
<evidence type="ECO:0000313" key="2">
    <source>
        <dbReference type="Ensembl" id="ENSAMXP00000014083.2"/>
    </source>
</evidence>
<keyword evidence="3" id="KW-1185">Reference proteome</keyword>
<evidence type="ECO:0000256" key="1">
    <source>
        <dbReference type="SAM" id="MobiDB-lite"/>
    </source>
</evidence>
<dbReference type="eggNOG" id="ENOG502SMPI">
    <property type="taxonomic scope" value="Eukaryota"/>
</dbReference>
<dbReference type="InParanoid" id="W5L2M1"/>
<dbReference type="PANTHER" id="PTHR35085:SF2">
    <property type="entry name" value="KERATINOCYTE DIFFERENTIATION FACTOR 1-LIKE"/>
    <property type="match status" value="1"/>
</dbReference>
<feature type="region of interest" description="Disordered" evidence="1">
    <location>
        <begin position="257"/>
        <end position="294"/>
    </location>
</feature>
<dbReference type="GO" id="GO:0010482">
    <property type="term" value="P:regulation of epidermal cell division"/>
    <property type="evidence" value="ECO:0007669"/>
    <property type="project" value="TreeGrafter"/>
</dbReference>
<proteinExistence type="predicted"/>
<protein>
    <submittedName>
        <fullName evidence="2">Keratinocyte differentiation factor 1b</fullName>
    </submittedName>
</protein>
<evidence type="ECO:0000313" key="3">
    <source>
        <dbReference type="Proteomes" id="UP000018467"/>
    </source>
</evidence>
<dbReference type="Proteomes" id="UP000018467">
    <property type="component" value="Unassembled WGS sequence"/>
</dbReference>